<sequence>MLFTKSSNDCDMIKICEKIHTGTVYKLCYKGGDSLNRCKIADRTMILALSKIIDKLENK</sequence>
<name>A0ABZ3J333_SPOA4</name>
<dbReference type="Proteomes" id="UP000216052">
    <property type="component" value="Chromosome"/>
</dbReference>
<protein>
    <submittedName>
        <fullName evidence="1">Uncharacterized protein</fullName>
    </submittedName>
</protein>
<evidence type="ECO:0000313" key="1">
    <source>
        <dbReference type="EMBL" id="XFO72788.1"/>
    </source>
</evidence>
<proteinExistence type="predicted"/>
<keyword evidence="2" id="KW-1185">Reference proteome</keyword>
<reference evidence="1" key="1">
    <citation type="submission" date="2024-05" db="EMBL/GenBank/DDBJ databases">
        <title>Isolation and characterization of Sporomusa carbonis sp. nov., a carboxydotrophic hydrogenogen in the genus of Sporomusa isolated from a charcoal burning pile.</title>
        <authorList>
            <person name="Boeer T."/>
            <person name="Rosenbaum F."/>
            <person name="Eysell L."/>
            <person name="Mueller V."/>
            <person name="Daniel R."/>
            <person name="Poehlein A."/>
        </authorList>
    </citation>
    <scope>NUCLEOTIDE SEQUENCE [LARGE SCALE GENOMIC DNA]</scope>
    <source>
        <strain evidence="1">DSM 3132</strain>
    </source>
</reference>
<organism evidence="1 2">
    <name type="scientific">Sporomusa acidovorans (strain ATCC 49682 / DSM 3132 / Mol)</name>
    <dbReference type="NCBI Taxonomy" id="1123286"/>
    <lineage>
        <taxon>Bacteria</taxon>
        <taxon>Bacillati</taxon>
        <taxon>Bacillota</taxon>
        <taxon>Negativicutes</taxon>
        <taxon>Selenomonadales</taxon>
        <taxon>Sporomusaceae</taxon>
        <taxon>Sporomusa</taxon>
    </lineage>
</organism>
<evidence type="ECO:0000313" key="2">
    <source>
        <dbReference type="Proteomes" id="UP000216052"/>
    </source>
</evidence>
<accession>A0ABZ3J333</accession>
<gene>
    <name evidence="1" type="ORF">SPACI_028410</name>
</gene>
<dbReference type="EMBL" id="CP155571">
    <property type="protein sequence ID" value="XFO72788.1"/>
    <property type="molecule type" value="Genomic_DNA"/>
</dbReference>